<dbReference type="SUPFAM" id="SSF48403">
    <property type="entry name" value="Ankyrin repeat"/>
    <property type="match status" value="1"/>
</dbReference>
<feature type="repeat" description="ANK" evidence="3">
    <location>
        <begin position="99"/>
        <end position="131"/>
    </location>
</feature>
<dbReference type="InterPro" id="IPR036770">
    <property type="entry name" value="Ankyrin_rpt-contain_sf"/>
</dbReference>
<dbReference type="PROSITE" id="PS50088">
    <property type="entry name" value="ANK_REPEAT"/>
    <property type="match status" value="3"/>
</dbReference>
<evidence type="ECO:0000256" key="3">
    <source>
        <dbReference type="PROSITE-ProRule" id="PRU00023"/>
    </source>
</evidence>
<feature type="repeat" description="ANK" evidence="3">
    <location>
        <begin position="66"/>
        <end position="98"/>
    </location>
</feature>
<reference evidence="4" key="1">
    <citation type="journal article" date="2010" name="Science">
        <title>Plasticity of animal genome architecture unmasked by rapid evolution of a pelagic tunicate.</title>
        <authorList>
            <person name="Denoeud F."/>
            <person name="Henriet S."/>
            <person name="Mungpakdee S."/>
            <person name="Aury J.M."/>
            <person name="Da Silva C."/>
            <person name="Brinkmann H."/>
            <person name="Mikhaleva J."/>
            <person name="Olsen L.C."/>
            <person name="Jubin C."/>
            <person name="Canestro C."/>
            <person name="Bouquet J.M."/>
            <person name="Danks G."/>
            <person name="Poulain J."/>
            <person name="Campsteijn C."/>
            <person name="Adamski M."/>
            <person name="Cross I."/>
            <person name="Yadetie F."/>
            <person name="Muffato M."/>
            <person name="Louis A."/>
            <person name="Butcher S."/>
            <person name="Tsagkogeorga G."/>
            <person name="Konrad A."/>
            <person name="Singh S."/>
            <person name="Jensen M.F."/>
            <person name="Cong E.H."/>
            <person name="Eikeseth-Otteraa H."/>
            <person name="Noel B."/>
            <person name="Anthouard V."/>
            <person name="Porcel B.M."/>
            <person name="Kachouri-Lafond R."/>
            <person name="Nishino A."/>
            <person name="Ugolini M."/>
            <person name="Chourrout P."/>
            <person name="Nishida H."/>
            <person name="Aasland R."/>
            <person name="Huzurbazar S."/>
            <person name="Westhof E."/>
            <person name="Delsuc F."/>
            <person name="Lehrach H."/>
            <person name="Reinhardt R."/>
            <person name="Weissenbach J."/>
            <person name="Roy S.W."/>
            <person name="Artiguenave F."/>
            <person name="Postlethwait J.H."/>
            <person name="Manak J.R."/>
            <person name="Thompson E.M."/>
            <person name="Jaillon O."/>
            <person name="Du Pasquier L."/>
            <person name="Boudinot P."/>
            <person name="Liberles D.A."/>
            <person name="Volff J.N."/>
            <person name="Philippe H."/>
            <person name="Lenhard B."/>
            <person name="Roest Crollius H."/>
            <person name="Wincker P."/>
            <person name="Chourrout D."/>
        </authorList>
    </citation>
    <scope>NUCLEOTIDE SEQUENCE [LARGE SCALE GENOMIC DNA]</scope>
</reference>
<organism evidence="4">
    <name type="scientific">Oikopleura dioica</name>
    <name type="common">Tunicate</name>
    <dbReference type="NCBI Taxonomy" id="34765"/>
    <lineage>
        <taxon>Eukaryota</taxon>
        <taxon>Metazoa</taxon>
        <taxon>Chordata</taxon>
        <taxon>Tunicata</taxon>
        <taxon>Appendicularia</taxon>
        <taxon>Copelata</taxon>
        <taxon>Oikopleuridae</taxon>
        <taxon>Oikopleura</taxon>
    </lineage>
</organism>
<dbReference type="InterPro" id="IPR002110">
    <property type="entry name" value="Ankyrin_rpt"/>
</dbReference>
<feature type="repeat" description="ANK" evidence="3">
    <location>
        <begin position="132"/>
        <end position="164"/>
    </location>
</feature>
<dbReference type="PROSITE" id="PS50297">
    <property type="entry name" value="ANK_REP_REGION"/>
    <property type="match status" value="3"/>
</dbReference>
<dbReference type="PRINTS" id="PR01415">
    <property type="entry name" value="ANKYRIN"/>
</dbReference>
<evidence type="ECO:0000256" key="1">
    <source>
        <dbReference type="ARBA" id="ARBA00022737"/>
    </source>
</evidence>
<dbReference type="SMART" id="SM00248">
    <property type="entry name" value="ANK"/>
    <property type="match status" value="4"/>
</dbReference>
<dbReference type="Gene3D" id="1.25.40.20">
    <property type="entry name" value="Ankyrin repeat-containing domain"/>
    <property type="match status" value="1"/>
</dbReference>
<accession>E4Y5K2</accession>
<dbReference type="Proteomes" id="UP000011014">
    <property type="component" value="Unassembled WGS sequence"/>
</dbReference>
<dbReference type="Pfam" id="PF00023">
    <property type="entry name" value="Ank"/>
    <property type="match status" value="1"/>
</dbReference>
<gene>
    <name evidence="4" type="ORF">GSOID_T00018848001</name>
</gene>
<dbReference type="EMBL" id="FN654287">
    <property type="protein sequence ID" value="CBY30902.1"/>
    <property type="molecule type" value="Genomic_DNA"/>
</dbReference>
<proteinExistence type="predicted"/>
<sequence length="1314" mass="148251">MSANYHLMPESSIFIFITSFHPTVSFLKKRAAMDFHLCSRADSFVHYLRSLFDFSEQARARVSPFSRDTPLHFAVRQRSPEVLSLLLAAGAQVDALNGHGQTALHLAAENGRKDIAEMLLKEGAPVEIVDLRKMSPLAVAVQNDQLHIVRLLVRFGADLQRDKQSALLVAVRLNRSAIIAYLLQQENFDLSRESEAWKLAISNPQIATQILSFYVPSVAKLENRERRFLEKFIRPWQLRRARCRVDEADPACEENATGGRLSALLFLIFFKDNYKQSEKDSTTPMEKLSVKLNFLRKAHAQKQINLSDEMIKVLKSDLESKASAKLFSSGVSFRKLANVVGSGVRISHLNRIIKNKDFGAENAKKMLKRAESLSQDVTLAAKVMIGKGLFEHLKNINDPVFVGQAILALRNGTFNKAVDSQSSKDLSQMLFRGPLITKLFEIFVDSGGDMKKSVELLKIIPFDLARKIYKAAEIFSYKLPEKMIKKATENNDFREQFLNFMTEINEDLITPGLLSNLNFILSTSISGKTMARLLEVGMSISEATQDPRYLYAVNALLKNEISPEDVIVLMEAKQTLNRLIAADEKLISSISLLLFEHSLLPSDVSQFLQFSDERCRLREVLLDSTCQNTLAELLQNGVAASTIGRFMSATGLSITEVKQLSPNGQTIEKLFKICVDVSFVPKLVALGFRISDLGALFRFASDQIVQQIQGMSGEEKKTLRRILKNSLRSQECSLLLQKGNSVSDLIEVINNPVPIFNLLDDKESSDGFEDELEDEKPLVHANLSSALLYYKLHPDQTIFTTLENSFRVFVPINSVSERSYLTRASNLNFTISCPRAGKINWTNDSIHLISPPLFLSITKQNKEPSRKLTVLYPISRKSNADYHRPQFFRVEANSNVKLDTAVLTARQTKPLSLEDSKQLFCATDVEPGCTVVLVLIPKINHSLFLTGKEKARLTSEVSLTVAPELAEDKPFELVSKLVPVSVESTLKHLQKNQLDLKWLSPIIQFTNARRVAFPISLEFSRSVSKSAKVFVLQKIPNENDWVRQDCKIQRSEDKLVVQTKTISHLIVIVSNNDVEREILETIPNQVLSFSQTQNINLEFLQHSKKKNILKLKYSTLELPESSDFALLSKTKTRVRNQTKFTLAGGKFTFSSAAAISQQIFSSIYPSIEETFMIPEPAIEKLQVKVGTVQLKIGNEHLDADVSLESDAERNHPESLVNYFTKKISPLIPNFYASRLAQYLGISIAESDFYLERNEHEKRAVEMIVLSFVKIKAMNDIFEELENALNKLKLDELAKMLHEDRLHANWTKMSTTSLF</sequence>
<dbReference type="PANTHER" id="PTHR24173">
    <property type="entry name" value="ANKYRIN REPEAT CONTAINING"/>
    <property type="match status" value="1"/>
</dbReference>
<protein>
    <submittedName>
        <fullName evidence="4">Uncharacterized protein</fullName>
    </submittedName>
</protein>
<dbReference type="Pfam" id="PF12796">
    <property type="entry name" value="Ank_2"/>
    <property type="match status" value="1"/>
</dbReference>
<dbReference type="PANTHER" id="PTHR24173:SF74">
    <property type="entry name" value="ANKYRIN REPEAT DOMAIN-CONTAINING PROTEIN 16"/>
    <property type="match status" value="1"/>
</dbReference>
<keyword evidence="2 3" id="KW-0040">ANK repeat</keyword>
<evidence type="ECO:0000256" key="2">
    <source>
        <dbReference type="ARBA" id="ARBA00023043"/>
    </source>
</evidence>
<name>E4Y5K2_OIKDI</name>
<evidence type="ECO:0000313" key="4">
    <source>
        <dbReference type="EMBL" id="CBY30902.1"/>
    </source>
</evidence>
<keyword evidence="1" id="KW-0677">Repeat</keyword>